<feature type="region of interest" description="Disordered" evidence="1">
    <location>
        <begin position="24"/>
        <end position="49"/>
    </location>
</feature>
<organism evidence="2 3">
    <name type="scientific">Frankia canadensis</name>
    <dbReference type="NCBI Taxonomy" id="1836972"/>
    <lineage>
        <taxon>Bacteria</taxon>
        <taxon>Bacillati</taxon>
        <taxon>Actinomycetota</taxon>
        <taxon>Actinomycetes</taxon>
        <taxon>Frankiales</taxon>
        <taxon>Frankiaceae</taxon>
        <taxon>Frankia</taxon>
    </lineage>
</organism>
<dbReference type="EMBL" id="FZMO01000112">
    <property type="protein sequence ID" value="SNQ47644.1"/>
    <property type="molecule type" value="Genomic_DNA"/>
</dbReference>
<dbReference type="Proteomes" id="UP000234331">
    <property type="component" value="Unassembled WGS sequence"/>
</dbReference>
<reference evidence="2 3" key="1">
    <citation type="submission" date="2017-06" db="EMBL/GenBank/DDBJ databases">
        <authorList>
            <person name="Kim H.J."/>
            <person name="Triplett B.A."/>
        </authorList>
    </citation>
    <scope>NUCLEOTIDE SEQUENCE [LARGE SCALE GENOMIC DNA]</scope>
    <source>
        <strain evidence="2">FRACA_ARgP5</strain>
    </source>
</reference>
<evidence type="ECO:0000256" key="1">
    <source>
        <dbReference type="SAM" id="MobiDB-lite"/>
    </source>
</evidence>
<gene>
    <name evidence="2" type="ORF">FRACA_20040</name>
</gene>
<dbReference type="AlphaFoldDB" id="A0A2I2KPQ3"/>
<feature type="compositionally biased region" description="Low complexity" evidence="1">
    <location>
        <begin position="35"/>
        <end position="48"/>
    </location>
</feature>
<proteinExistence type="predicted"/>
<sequence length="60" mass="6456">MYRHLAAHMDGRDRILVVYRTPASAGSVAQGPGRSPATSPTSAESPSSGCWWAGVTVRRW</sequence>
<name>A0A2I2KPQ3_9ACTN</name>
<evidence type="ECO:0000313" key="2">
    <source>
        <dbReference type="EMBL" id="SNQ47644.1"/>
    </source>
</evidence>
<keyword evidence="3" id="KW-1185">Reference proteome</keyword>
<protein>
    <submittedName>
        <fullName evidence="2">Uncharacterized protein</fullName>
    </submittedName>
</protein>
<accession>A0A2I2KPQ3</accession>
<evidence type="ECO:0000313" key="3">
    <source>
        <dbReference type="Proteomes" id="UP000234331"/>
    </source>
</evidence>